<evidence type="ECO:0000313" key="2">
    <source>
        <dbReference type="EMBL" id="UUI69784.1"/>
    </source>
</evidence>
<keyword evidence="1" id="KW-0472">Membrane</keyword>
<proteinExistence type="predicted"/>
<keyword evidence="1" id="KW-1133">Transmembrane helix</keyword>
<protein>
    <submittedName>
        <fullName evidence="2">Uncharacterized protein</fullName>
    </submittedName>
</protein>
<reference evidence="2 3" key="1">
    <citation type="submission" date="2022-07" db="EMBL/GenBank/DDBJ databases">
        <title>Novel species in genus Aeromicrobium.</title>
        <authorList>
            <person name="Ye L."/>
        </authorList>
    </citation>
    <scope>NUCLEOTIDE SEQUENCE [LARGE SCALE GENOMIC DNA]</scope>
    <source>
        <strain evidence="3">zg-Y50</strain>
    </source>
</reference>
<organism evidence="2 3">
    <name type="scientific">Aeromicrobium duanguangcaii</name>
    <dbReference type="NCBI Taxonomy" id="2968086"/>
    <lineage>
        <taxon>Bacteria</taxon>
        <taxon>Bacillati</taxon>
        <taxon>Actinomycetota</taxon>
        <taxon>Actinomycetes</taxon>
        <taxon>Propionibacteriales</taxon>
        <taxon>Nocardioidaceae</taxon>
        <taxon>Aeromicrobium</taxon>
    </lineage>
</organism>
<keyword evidence="3" id="KW-1185">Reference proteome</keyword>
<keyword evidence="1" id="KW-0812">Transmembrane</keyword>
<gene>
    <name evidence="2" type="ORF">NP095_06735</name>
</gene>
<name>A0ABY5KH27_9ACTN</name>
<dbReference type="EMBL" id="CP101990">
    <property type="protein sequence ID" value="UUI69784.1"/>
    <property type="molecule type" value="Genomic_DNA"/>
</dbReference>
<evidence type="ECO:0000313" key="3">
    <source>
        <dbReference type="Proteomes" id="UP001315860"/>
    </source>
</evidence>
<dbReference type="Proteomes" id="UP001315860">
    <property type="component" value="Chromosome"/>
</dbReference>
<dbReference type="RefSeq" id="WP_256766129.1">
    <property type="nucleotide sequence ID" value="NZ_CP101990.1"/>
</dbReference>
<accession>A0ABY5KH27</accession>
<feature type="transmembrane region" description="Helical" evidence="1">
    <location>
        <begin position="22"/>
        <end position="41"/>
    </location>
</feature>
<evidence type="ECO:0000256" key="1">
    <source>
        <dbReference type="SAM" id="Phobius"/>
    </source>
</evidence>
<sequence>MMTWWNSVTCWLAAPWLAVARGWWLLGGFVVLLALLGTYLWSRRRKLRRLRDQAAVRAVRAAAEAEREHFRSLPRSSVDFGFAVDESPVDDGRTVALTPEQEAFVRQQLAIGNERVDARSCEGGTVLRAEGGREALVLDVPVRRRAARAGSVVDRRPPVRGSGDVRIDLRWPDEVLIDEYGDVKGYFAPALEDTFLARSGVSEDPTPRTLEELISGEDPVLTPFRRVEIARSVCGWLLAQHRVGLINAQVDPRYLLVDESVTRVTPVHYRGLRLFGSGGWSQAGGGSHADDRAGFARLAWRLLWPRGTDPRAWLDADSAIEGLDDVRSDRVRFLLRRGLGPAAAAPTMEEWAAAL</sequence>